<protein>
    <submittedName>
        <fullName evidence="2">Uncharacterized protein</fullName>
    </submittedName>
</protein>
<dbReference type="Proteomes" id="UP000887576">
    <property type="component" value="Unplaced"/>
</dbReference>
<accession>A0AC34Q7C9</accession>
<name>A0AC34Q7C9_9BILA</name>
<dbReference type="WBParaSite" id="JU765_v2.g13589.t1">
    <property type="protein sequence ID" value="JU765_v2.g13589.t1"/>
    <property type="gene ID" value="JU765_v2.g13589"/>
</dbReference>
<evidence type="ECO:0000313" key="1">
    <source>
        <dbReference type="Proteomes" id="UP000887576"/>
    </source>
</evidence>
<organism evidence="1 2">
    <name type="scientific">Panagrolaimus sp. JU765</name>
    <dbReference type="NCBI Taxonomy" id="591449"/>
    <lineage>
        <taxon>Eukaryota</taxon>
        <taxon>Metazoa</taxon>
        <taxon>Ecdysozoa</taxon>
        <taxon>Nematoda</taxon>
        <taxon>Chromadorea</taxon>
        <taxon>Rhabditida</taxon>
        <taxon>Tylenchina</taxon>
        <taxon>Panagrolaimomorpha</taxon>
        <taxon>Panagrolaimoidea</taxon>
        <taxon>Panagrolaimidae</taxon>
        <taxon>Panagrolaimus</taxon>
    </lineage>
</organism>
<evidence type="ECO:0000313" key="2">
    <source>
        <dbReference type="WBParaSite" id="JU765_v2.g13589.t1"/>
    </source>
</evidence>
<proteinExistence type="predicted"/>
<sequence>MEQKLIFRLGSAGPSDSHDCKAVVCRVQHGRNFMIRNNATIEMWLDSMIADALKQLPLFADPSKPAVHAHNVLELFEFPALEAILTTLQNQSHDGIQDEPELVESSFVSEFHSAVCVQTDFNAQVGFLPELLKSYTKNPADGPLLAEERAKPKEPQNTPQIEEKRD</sequence>
<reference evidence="2" key="1">
    <citation type="submission" date="2022-11" db="UniProtKB">
        <authorList>
            <consortium name="WormBaseParasite"/>
        </authorList>
    </citation>
    <scope>IDENTIFICATION</scope>
</reference>